<evidence type="ECO:0000256" key="1">
    <source>
        <dbReference type="ARBA" id="ARBA00009580"/>
    </source>
</evidence>
<feature type="compositionally biased region" description="Basic and acidic residues" evidence="2">
    <location>
        <begin position="87"/>
        <end position="100"/>
    </location>
</feature>
<name>A0ABY3XWN5_9ACTN</name>
<feature type="region of interest" description="Disordered" evidence="2">
    <location>
        <begin position="203"/>
        <end position="237"/>
    </location>
</feature>
<accession>A0ABY3XWN5</accession>
<dbReference type="EMBL" id="CP093846">
    <property type="protein sequence ID" value="UNS98924.1"/>
    <property type="molecule type" value="Genomic_DNA"/>
</dbReference>
<keyword evidence="4" id="KW-1185">Reference proteome</keyword>
<dbReference type="Pfam" id="PF13350">
    <property type="entry name" value="Y_phosphatase3"/>
    <property type="match status" value="1"/>
</dbReference>
<dbReference type="InterPro" id="IPR029021">
    <property type="entry name" value="Prot-tyrosine_phosphatase-like"/>
</dbReference>
<dbReference type="RefSeq" id="WP_242754304.1">
    <property type="nucleotide sequence ID" value="NZ_CP093846.1"/>
</dbReference>
<evidence type="ECO:0000313" key="4">
    <source>
        <dbReference type="Proteomes" id="UP001202244"/>
    </source>
</evidence>
<evidence type="ECO:0000313" key="3">
    <source>
        <dbReference type="EMBL" id="UNS98924.1"/>
    </source>
</evidence>
<proteinExistence type="inferred from homology"/>
<dbReference type="PANTHER" id="PTHR31126:SF1">
    <property type="entry name" value="TYROSINE SPECIFIC PROTEIN PHOSPHATASES DOMAIN-CONTAINING PROTEIN"/>
    <property type="match status" value="1"/>
</dbReference>
<reference evidence="3 4" key="1">
    <citation type="journal article" date="2023" name="Microbiol. Spectr.">
        <title>Synergy between Genome Mining, Metabolomics, and Bioinformatics Uncovers Antibacterial Chlorinated Carbazole Alkaloids and Their Biosynthetic Gene Cluster from Streptomyces tubbatahanensis sp. nov., a Novel Actinomycete Isolated from Sulu Sea, Philippines.</title>
        <authorList>
            <person name="Tenebro C.P."/>
            <person name="Trono D.J.V.L."/>
            <person name="Balida L.A.P."/>
            <person name="Bayog L.K.A."/>
            <person name="Bruna J.R."/>
            <person name="Sabido E.M."/>
            <person name="Caspe D.P.C."/>
            <person name="de Los Santos E.L.C."/>
            <person name="Saludes J.P."/>
            <person name="Dalisay D.S."/>
        </authorList>
    </citation>
    <scope>NUCLEOTIDE SEQUENCE [LARGE SCALE GENOMIC DNA]</scope>
    <source>
        <strain evidence="3 4">DSD3025</strain>
    </source>
</reference>
<sequence>MRLMMRAPRAPRGRKRARVGAAVGVVVLVAAGCGDGSRQGRAEAAPGVIPFTSAVVTDHADGTSTVRWSAPGAGSVTVYAEGEGEDEGKGAGEGREEGDGGGRVAVGEARDAVTLRAGEQDGRRWFRLVPDRGRSLRLADRSLGLDSVPNFRDAGGYRTADGRWVAMGKLYRSASLDRLSAADRRTLRRLGIDPVLDLRTAGEARKQPDALGEGERPRRLDVLGGGESLANTQPTSADHARTLLRDSYADFVAAKTGRAAYRALFAEAADPDGEAVLYHCTAGKDRTGWASAALLTALGVPRSTVVRDYLASNRYLTAYNRQARAQLPDAVEDAYEPLLGVRKTYLDASFARVDHDYGTFDHYLAAGLRLADDDLAALRDELLVGEPES</sequence>
<gene>
    <name evidence="3" type="ORF">MMF93_22530</name>
</gene>
<dbReference type="SUPFAM" id="SSF52799">
    <property type="entry name" value="(Phosphotyrosine protein) phosphatases II"/>
    <property type="match status" value="1"/>
</dbReference>
<feature type="compositionally biased region" description="Basic and acidic residues" evidence="2">
    <location>
        <begin position="203"/>
        <end position="221"/>
    </location>
</feature>
<feature type="region of interest" description="Disordered" evidence="2">
    <location>
        <begin position="80"/>
        <end position="102"/>
    </location>
</feature>
<dbReference type="InterPro" id="IPR026893">
    <property type="entry name" value="Tyr/Ser_Pase_IphP-type"/>
</dbReference>
<dbReference type="Proteomes" id="UP001202244">
    <property type="component" value="Chromosome"/>
</dbReference>
<dbReference type="Gene3D" id="3.90.190.10">
    <property type="entry name" value="Protein tyrosine phosphatase superfamily"/>
    <property type="match status" value="1"/>
</dbReference>
<dbReference type="PANTHER" id="PTHR31126">
    <property type="entry name" value="TYROSINE-PROTEIN PHOSPHATASE"/>
    <property type="match status" value="1"/>
</dbReference>
<organism evidence="3 4">
    <name type="scientific">Streptomyces tubbatahanensis</name>
    <dbReference type="NCBI Taxonomy" id="2923272"/>
    <lineage>
        <taxon>Bacteria</taxon>
        <taxon>Bacillati</taxon>
        <taxon>Actinomycetota</taxon>
        <taxon>Actinomycetes</taxon>
        <taxon>Kitasatosporales</taxon>
        <taxon>Streptomycetaceae</taxon>
        <taxon>Streptomyces</taxon>
    </lineage>
</organism>
<evidence type="ECO:0000256" key="2">
    <source>
        <dbReference type="SAM" id="MobiDB-lite"/>
    </source>
</evidence>
<dbReference type="PROSITE" id="PS51257">
    <property type="entry name" value="PROKAR_LIPOPROTEIN"/>
    <property type="match status" value="1"/>
</dbReference>
<comment type="similarity">
    <text evidence="1">Belongs to the protein-tyrosine phosphatase family.</text>
</comment>
<protein>
    <submittedName>
        <fullName evidence="3">Tyrosine-protein phosphatase</fullName>
    </submittedName>
</protein>